<dbReference type="Gene3D" id="3.30.420.40">
    <property type="match status" value="2"/>
</dbReference>
<keyword evidence="3" id="KW-1185">Reference proteome</keyword>
<keyword evidence="2" id="KW-0808">Transferase</keyword>
<reference evidence="2 3" key="1">
    <citation type="submission" date="2018-11" db="EMBL/GenBank/DDBJ databases">
        <title>Sequencing the genomes of 1000 actinobacteria strains.</title>
        <authorList>
            <person name="Klenk H.-P."/>
        </authorList>
    </citation>
    <scope>NUCLEOTIDE SEQUENCE [LARGE SCALE GENOMIC DNA]</scope>
    <source>
        <strain evidence="2 3">DSM 44231</strain>
    </source>
</reference>
<dbReference type="InterPro" id="IPR036390">
    <property type="entry name" value="WH_DNA-bd_sf"/>
</dbReference>
<organism evidence="2 3">
    <name type="scientific">Saccharothrix texasensis</name>
    <dbReference type="NCBI Taxonomy" id="103734"/>
    <lineage>
        <taxon>Bacteria</taxon>
        <taxon>Bacillati</taxon>
        <taxon>Actinomycetota</taxon>
        <taxon>Actinomycetes</taxon>
        <taxon>Pseudonocardiales</taxon>
        <taxon>Pseudonocardiaceae</taxon>
        <taxon>Saccharothrix</taxon>
    </lineage>
</organism>
<dbReference type="Gene3D" id="1.10.10.10">
    <property type="entry name" value="Winged helix-like DNA-binding domain superfamily/Winged helix DNA-binding domain"/>
    <property type="match status" value="1"/>
</dbReference>
<evidence type="ECO:0000313" key="3">
    <source>
        <dbReference type="Proteomes" id="UP000268727"/>
    </source>
</evidence>
<dbReference type="InterPro" id="IPR043129">
    <property type="entry name" value="ATPase_NBD"/>
</dbReference>
<dbReference type="EMBL" id="RJKM01000001">
    <property type="protein sequence ID" value="ROP41761.1"/>
    <property type="molecule type" value="Genomic_DNA"/>
</dbReference>
<evidence type="ECO:0000256" key="1">
    <source>
        <dbReference type="ARBA" id="ARBA00006479"/>
    </source>
</evidence>
<comment type="caution">
    <text evidence="2">The sequence shown here is derived from an EMBL/GenBank/DDBJ whole genome shotgun (WGS) entry which is preliminary data.</text>
</comment>
<dbReference type="PANTHER" id="PTHR18964">
    <property type="entry name" value="ROK (REPRESSOR, ORF, KINASE) FAMILY"/>
    <property type="match status" value="1"/>
</dbReference>
<gene>
    <name evidence="2" type="ORF">EDD40_7201</name>
</gene>
<protein>
    <submittedName>
        <fullName evidence="2">Putative NBD/HSP70 family sugar kinase</fullName>
    </submittedName>
</protein>
<dbReference type="InterPro" id="IPR000600">
    <property type="entry name" value="ROK"/>
</dbReference>
<dbReference type="PANTHER" id="PTHR18964:SF149">
    <property type="entry name" value="BIFUNCTIONAL UDP-N-ACETYLGLUCOSAMINE 2-EPIMERASE_N-ACETYLMANNOSAMINE KINASE"/>
    <property type="match status" value="1"/>
</dbReference>
<evidence type="ECO:0000313" key="2">
    <source>
        <dbReference type="EMBL" id="ROP41761.1"/>
    </source>
</evidence>
<dbReference type="RefSeq" id="WP_246038084.1">
    <property type="nucleotide sequence ID" value="NZ_RJKM01000001.1"/>
</dbReference>
<dbReference type="AlphaFoldDB" id="A0A3N1HH31"/>
<name>A0A3N1HH31_9PSEU</name>
<comment type="similarity">
    <text evidence="1">Belongs to the ROK (NagC/XylR) family.</text>
</comment>
<accession>A0A3N1HH31</accession>
<dbReference type="InterPro" id="IPR036388">
    <property type="entry name" value="WH-like_DNA-bd_sf"/>
</dbReference>
<dbReference type="SUPFAM" id="SSF46785">
    <property type="entry name" value="Winged helix' DNA-binding domain"/>
    <property type="match status" value="1"/>
</dbReference>
<dbReference type="Proteomes" id="UP000268727">
    <property type="component" value="Unassembled WGS sequence"/>
</dbReference>
<sequence>MTSPPRAGTTSPWPDLPEAARDVLLDVLIHGPGPRVEIALRLRLSRATLTRAARALVAHGLLVEGGTERRSSTGRPSEILHVRGEAHRFLGVKLTADRCYATVTDLTATPSEAVEQPLRSTDPDEVVTQIAAIAADRPGLTGIGITLGGVVRGGVVADAGFLGWRDVPLASAVTEATGLPVTVDNDVQALTSAEHWFGAGAGVDSMVLITIGAGVGVGLVVDGGLVQGAHGLPPRFAHLLVDPGGPQCGYGHRGCASSYLMSHVILRRLDGCATYDEAVERARAGDPDAGRVFAEAGYALGVLIGHAANFIDPAKILLTGDGLPLYEIASGQVRAGIGNTYEDDPALIDLDVRPFDFGEWARAAAALAIKAAITGAA</sequence>
<keyword evidence="2" id="KW-0418">Kinase</keyword>
<proteinExistence type="inferred from homology"/>
<dbReference type="SUPFAM" id="SSF53067">
    <property type="entry name" value="Actin-like ATPase domain"/>
    <property type="match status" value="1"/>
</dbReference>
<dbReference type="GO" id="GO:0016301">
    <property type="term" value="F:kinase activity"/>
    <property type="evidence" value="ECO:0007669"/>
    <property type="project" value="UniProtKB-KW"/>
</dbReference>
<dbReference type="Pfam" id="PF00480">
    <property type="entry name" value="ROK"/>
    <property type="match status" value="1"/>
</dbReference>